<feature type="domain" description="ABC transporter" evidence="6">
    <location>
        <begin position="4"/>
        <end position="234"/>
    </location>
</feature>
<keyword evidence="4 7" id="KW-0067">ATP-binding</keyword>
<keyword evidence="3" id="KW-0547">Nucleotide-binding</keyword>
<name>A0ABQ1IQ94_9PROT</name>
<dbReference type="EMBL" id="BMDZ01000043">
    <property type="protein sequence ID" value="GGB49719.1"/>
    <property type="molecule type" value="Genomic_DNA"/>
</dbReference>
<dbReference type="PANTHER" id="PTHR43820">
    <property type="entry name" value="HIGH-AFFINITY BRANCHED-CHAIN AMINO ACID TRANSPORT ATP-BINDING PROTEIN LIVF"/>
    <property type="match status" value="1"/>
</dbReference>
<dbReference type="GO" id="GO:0005524">
    <property type="term" value="F:ATP binding"/>
    <property type="evidence" value="ECO:0007669"/>
    <property type="project" value="UniProtKB-KW"/>
</dbReference>
<dbReference type="SMART" id="SM00382">
    <property type="entry name" value="AAA"/>
    <property type="match status" value="1"/>
</dbReference>
<keyword evidence="5" id="KW-0029">Amino-acid transport</keyword>
<evidence type="ECO:0000256" key="2">
    <source>
        <dbReference type="ARBA" id="ARBA00022448"/>
    </source>
</evidence>
<comment type="similarity">
    <text evidence="1">Belongs to the ABC transporter superfamily.</text>
</comment>
<evidence type="ECO:0000256" key="3">
    <source>
        <dbReference type="ARBA" id="ARBA00022741"/>
    </source>
</evidence>
<dbReference type="InterPro" id="IPR003593">
    <property type="entry name" value="AAA+_ATPase"/>
</dbReference>
<sequence>MALLEVEGVRGGYGEVDILNGINMRVDEGEIVVIIGPNGAGKSTAMKAVFGLVKIRQGHVRFQGTDITNLRPDRIVHHGMCYVPQENNVFPTLTVQENLEMGAFIRRDDFRPTMERIYDLFPVMREKRRQPAGSLSGGQRQMVAMGRALMLEPKLLLLDEPTAGLAPAVIDQMFQNIIKINKLGVGILMVEQNAKQALAMSHRGYVLVQGRDRFTDTGSALLDNREVAEMFLGGGQAE</sequence>
<dbReference type="InterPro" id="IPR017871">
    <property type="entry name" value="ABC_transporter-like_CS"/>
</dbReference>
<evidence type="ECO:0000313" key="7">
    <source>
        <dbReference type="EMBL" id="GGB49719.1"/>
    </source>
</evidence>
<dbReference type="Gene3D" id="3.40.50.300">
    <property type="entry name" value="P-loop containing nucleotide triphosphate hydrolases"/>
    <property type="match status" value="1"/>
</dbReference>
<evidence type="ECO:0000256" key="5">
    <source>
        <dbReference type="ARBA" id="ARBA00022970"/>
    </source>
</evidence>
<gene>
    <name evidence="7" type="ORF">GCM10011505_33490</name>
</gene>
<dbReference type="InterPro" id="IPR052156">
    <property type="entry name" value="BCAA_Transport_ATP-bd_LivF"/>
</dbReference>
<dbReference type="InterPro" id="IPR027417">
    <property type="entry name" value="P-loop_NTPase"/>
</dbReference>
<evidence type="ECO:0000256" key="4">
    <source>
        <dbReference type="ARBA" id="ARBA00022840"/>
    </source>
</evidence>
<dbReference type="RefSeq" id="WP_188579917.1">
    <property type="nucleotide sequence ID" value="NZ_BMDZ01000043.1"/>
</dbReference>
<evidence type="ECO:0000313" key="8">
    <source>
        <dbReference type="Proteomes" id="UP000603352"/>
    </source>
</evidence>
<evidence type="ECO:0000259" key="6">
    <source>
        <dbReference type="PROSITE" id="PS50893"/>
    </source>
</evidence>
<dbReference type="PROSITE" id="PS00211">
    <property type="entry name" value="ABC_TRANSPORTER_1"/>
    <property type="match status" value="1"/>
</dbReference>
<organism evidence="7 8">
    <name type="scientific">Tistrella bauzanensis</name>
    <dbReference type="NCBI Taxonomy" id="657419"/>
    <lineage>
        <taxon>Bacteria</taxon>
        <taxon>Pseudomonadati</taxon>
        <taxon>Pseudomonadota</taxon>
        <taxon>Alphaproteobacteria</taxon>
        <taxon>Geminicoccales</taxon>
        <taxon>Geminicoccaceae</taxon>
        <taxon>Tistrella</taxon>
    </lineage>
</organism>
<keyword evidence="8" id="KW-1185">Reference proteome</keyword>
<protein>
    <submittedName>
        <fullName evidence="7">ABC transporter ATP-binding protein</fullName>
    </submittedName>
</protein>
<dbReference type="Pfam" id="PF00005">
    <property type="entry name" value="ABC_tran"/>
    <property type="match status" value="1"/>
</dbReference>
<dbReference type="SUPFAM" id="SSF52540">
    <property type="entry name" value="P-loop containing nucleoside triphosphate hydrolases"/>
    <property type="match status" value="1"/>
</dbReference>
<dbReference type="Proteomes" id="UP000603352">
    <property type="component" value="Unassembled WGS sequence"/>
</dbReference>
<dbReference type="CDD" id="cd03224">
    <property type="entry name" value="ABC_TM1139_LivF_branched"/>
    <property type="match status" value="1"/>
</dbReference>
<dbReference type="PANTHER" id="PTHR43820:SF4">
    <property type="entry name" value="HIGH-AFFINITY BRANCHED-CHAIN AMINO ACID TRANSPORT ATP-BINDING PROTEIN LIVF"/>
    <property type="match status" value="1"/>
</dbReference>
<dbReference type="PROSITE" id="PS50893">
    <property type="entry name" value="ABC_TRANSPORTER_2"/>
    <property type="match status" value="1"/>
</dbReference>
<reference evidence="8" key="1">
    <citation type="journal article" date="2019" name="Int. J. Syst. Evol. Microbiol.">
        <title>The Global Catalogue of Microorganisms (GCM) 10K type strain sequencing project: providing services to taxonomists for standard genome sequencing and annotation.</title>
        <authorList>
            <consortium name="The Broad Institute Genomics Platform"/>
            <consortium name="The Broad Institute Genome Sequencing Center for Infectious Disease"/>
            <person name="Wu L."/>
            <person name="Ma J."/>
        </authorList>
    </citation>
    <scope>NUCLEOTIDE SEQUENCE [LARGE SCALE GENOMIC DNA]</scope>
    <source>
        <strain evidence="8">CGMCC 1.10188</strain>
    </source>
</reference>
<evidence type="ECO:0000256" key="1">
    <source>
        <dbReference type="ARBA" id="ARBA00005417"/>
    </source>
</evidence>
<dbReference type="InterPro" id="IPR003439">
    <property type="entry name" value="ABC_transporter-like_ATP-bd"/>
</dbReference>
<accession>A0ABQ1IQ94</accession>
<proteinExistence type="inferred from homology"/>
<keyword evidence="2" id="KW-0813">Transport</keyword>
<comment type="caution">
    <text evidence="7">The sequence shown here is derived from an EMBL/GenBank/DDBJ whole genome shotgun (WGS) entry which is preliminary data.</text>
</comment>